<keyword evidence="3" id="KW-0808">Transferase</keyword>
<comment type="caution">
    <text evidence="12">The sequence shown here is derived from an EMBL/GenBank/DDBJ whole genome shotgun (WGS) entry which is preliminary data.</text>
</comment>
<dbReference type="InterPro" id="IPR050482">
    <property type="entry name" value="Sensor_HK_TwoCompSys"/>
</dbReference>
<dbReference type="PANTHER" id="PTHR24421:SF37">
    <property type="entry name" value="SENSOR HISTIDINE KINASE NARS"/>
    <property type="match status" value="1"/>
</dbReference>
<keyword evidence="13" id="KW-1185">Reference proteome</keyword>
<evidence type="ECO:0000256" key="1">
    <source>
        <dbReference type="ARBA" id="ARBA00004651"/>
    </source>
</evidence>
<dbReference type="EMBL" id="RKMH01000001">
    <property type="protein sequence ID" value="RPA66321.1"/>
    <property type="molecule type" value="Genomic_DNA"/>
</dbReference>
<name>A0A3N4H4J6_9ACTN</name>
<evidence type="ECO:0000256" key="5">
    <source>
        <dbReference type="ARBA" id="ARBA00022777"/>
    </source>
</evidence>
<evidence type="ECO:0000256" key="9">
    <source>
        <dbReference type="SAM" id="Coils"/>
    </source>
</evidence>
<dbReference type="InterPro" id="IPR036890">
    <property type="entry name" value="HATPase_C_sf"/>
</dbReference>
<dbReference type="Gene3D" id="1.20.5.1930">
    <property type="match status" value="1"/>
</dbReference>
<dbReference type="SUPFAM" id="SSF55874">
    <property type="entry name" value="ATPase domain of HSP90 chaperone/DNA topoisomerase II/histidine kinase"/>
    <property type="match status" value="1"/>
</dbReference>
<dbReference type="InterPro" id="IPR011712">
    <property type="entry name" value="Sig_transdc_His_kin_sub3_dim/P"/>
</dbReference>
<keyword evidence="4 10" id="KW-0812">Transmembrane</keyword>
<feature type="domain" description="Histidine kinase" evidence="11">
    <location>
        <begin position="202"/>
        <end position="389"/>
    </location>
</feature>
<keyword evidence="2" id="KW-1003">Cell membrane</keyword>
<feature type="transmembrane region" description="Helical" evidence="10">
    <location>
        <begin position="143"/>
        <end position="163"/>
    </location>
</feature>
<evidence type="ECO:0000313" key="13">
    <source>
        <dbReference type="Proteomes" id="UP000267536"/>
    </source>
</evidence>
<feature type="transmembrane region" description="Helical" evidence="10">
    <location>
        <begin position="20"/>
        <end position="41"/>
    </location>
</feature>
<evidence type="ECO:0000259" key="11">
    <source>
        <dbReference type="PROSITE" id="PS50109"/>
    </source>
</evidence>
<dbReference type="PROSITE" id="PS50109">
    <property type="entry name" value="HIS_KIN"/>
    <property type="match status" value="1"/>
</dbReference>
<dbReference type="SMART" id="SM00387">
    <property type="entry name" value="HATPase_c"/>
    <property type="match status" value="1"/>
</dbReference>
<reference evidence="12 13" key="1">
    <citation type="submission" date="2018-11" db="EMBL/GenBank/DDBJ databases">
        <title>Draft genome sequence of Gordonia sp. RS15-1S isolated from rice stems.</title>
        <authorList>
            <person name="Muangham S."/>
        </authorList>
    </citation>
    <scope>NUCLEOTIDE SEQUENCE [LARGE SCALE GENOMIC DNA]</scope>
    <source>
        <strain evidence="12 13">RS15-1S</strain>
    </source>
</reference>
<keyword evidence="5 12" id="KW-0418">Kinase</keyword>
<evidence type="ECO:0000256" key="8">
    <source>
        <dbReference type="ARBA" id="ARBA00023136"/>
    </source>
</evidence>
<dbReference type="GO" id="GO:0005886">
    <property type="term" value="C:plasma membrane"/>
    <property type="evidence" value="ECO:0007669"/>
    <property type="project" value="UniProtKB-SubCell"/>
</dbReference>
<dbReference type="GO" id="GO:0000155">
    <property type="term" value="F:phosphorelay sensor kinase activity"/>
    <property type="evidence" value="ECO:0007669"/>
    <property type="project" value="InterPro"/>
</dbReference>
<organism evidence="12 13">
    <name type="scientific">Gordonia oryzae</name>
    <dbReference type="NCBI Taxonomy" id="2487349"/>
    <lineage>
        <taxon>Bacteria</taxon>
        <taxon>Bacillati</taxon>
        <taxon>Actinomycetota</taxon>
        <taxon>Actinomycetes</taxon>
        <taxon>Mycobacteriales</taxon>
        <taxon>Gordoniaceae</taxon>
        <taxon>Gordonia</taxon>
    </lineage>
</organism>
<dbReference type="OrthoDB" id="144293at2"/>
<feature type="coiled-coil region" evidence="9">
    <location>
        <begin position="173"/>
        <end position="200"/>
    </location>
</feature>
<feature type="transmembrane region" description="Helical" evidence="10">
    <location>
        <begin position="79"/>
        <end position="112"/>
    </location>
</feature>
<dbReference type="InterPro" id="IPR017205">
    <property type="entry name" value="Sig_transdc_His_kinase_ChrS"/>
</dbReference>
<dbReference type="PIRSF" id="PIRSF037434">
    <property type="entry name" value="STHK_ChrS"/>
    <property type="match status" value="1"/>
</dbReference>
<protein>
    <submittedName>
        <fullName evidence="12">Sensor histidine kinase</fullName>
    </submittedName>
</protein>
<dbReference type="Pfam" id="PF02518">
    <property type="entry name" value="HATPase_c"/>
    <property type="match status" value="1"/>
</dbReference>
<evidence type="ECO:0000313" key="12">
    <source>
        <dbReference type="EMBL" id="RPA66321.1"/>
    </source>
</evidence>
<dbReference type="AlphaFoldDB" id="A0A3N4H4J6"/>
<keyword evidence="9" id="KW-0175">Coiled coil</keyword>
<keyword evidence="8 10" id="KW-0472">Membrane</keyword>
<evidence type="ECO:0000256" key="6">
    <source>
        <dbReference type="ARBA" id="ARBA00022989"/>
    </source>
</evidence>
<feature type="transmembrane region" description="Helical" evidence="10">
    <location>
        <begin position="53"/>
        <end position="73"/>
    </location>
</feature>
<dbReference type="InterPro" id="IPR003594">
    <property type="entry name" value="HATPase_dom"/>
</dbReference>
<accession>A0A3N4H4J6</accession>
<evidence type="ECO:0000256" key="4">
    <source>
        <dbReference type="ARBA" id="ARBA00022692"/>
    </source>
</evidence>
<evidence type="ECO:0000256" key="7">
    <source>
        <dbReference type="ARBA" id="ARBA00023012"/>
    </source>
</evidence>
<dbReference type="Pfam" id="PF07730">
    <property type="entry name" value="HisKA_3"/>
    <property type="match status" value="1"/>
</dbReference>
<comment type="subcellular location">
    <subcellularLocation>
        <location evidence="1">Cell membrane</location>
        <topology evidence="1">Multi-pass membrane protein</topology>
    </subcellularLocation>
</comment>
<evidence type="ECO:0000256" key="3">
    <source>
        <dbReference type="ARBA" id="ARBA00022679"/>
    </source>
</evidence>
<keyword evidence="6 10" id="KW-1133">Transmembrane helix</keyword>
<dbReference type="GO" id="GO:0046983">
    <property type="term" value="F:protein dimerization activity"/>
    <property type="evidence" value="ECO:0007669"/>
    <property type="project" value="InterPro"/>
</dbReference>
<feature type="transmembrane region" description="Helical" evidence="10">
    <location>
        <begin position="119"/>
        <end position="137"/>
    </location>
</feature>
<dbReference type="InterPro" id="IPR005467">
    <property type="entry name" value="His_kinase_dom"/>
</dbReference>
<dbReference type="CDD" id="cd16917">
    <property type="entry name" value="HATPase_UhpB-NarQ-NarX-like"/>
    <property type="match status" value="1"/>
</dbReference>
<gene>
    <name evidence="12" type="ORF">EF294_01800</name>
</gene>
<dbReference type="Gene3D" id="3.30.565.10">
    <property type="entry name" value="Histidine kinase-like ATPase, C-terminal domain"/>
    <property type="match status" value="1"/>
</dbReference>
<keyword evidence="7" id="KW-0902">Two-component regulatory system</keyword>
<evidence type="ECO:0000256" key="2">
    <source>
        <dbReference type="ARBA" id="ARBA00022475"/>
    </source>
</evidence>
<proteinExistence type="predicted"/>
<dbReference type="Proteomes" id="UP000267536">
    <property type="component" value="Unassembled WGS sequence"/>
</dbReference>
<dbReference type="PANTHER" id="PTHR24421">
    <property type="entry name" value="NITRATE/NITRITE SENSOR PROTEIN NARX-RELATED"/>
    <property type="match status" value="1"/>
</dbReference>
<sequence>MRGRAPPIHWVDMHSSPLAPVFTALRAALHTMAAVLAVVVAVRAVGSGGATSVAAMTLAALWFAIYASGVVLVRSSRAGWWWLAALSLVWLGCLSVSGEAVYLVFVMFFLYLHLAGMRWGTVCVAMSTGAAVVGFGMHNGWSVAAAIGPILGAAVAVVISAGYQRLFDEVRSRQLLIDELLATRAELADEQREVGRARERERLAGEIHDTVSQSLSSIQMLIYAAERRAGGHSPELRTARTAAADALAETRRLIDELTPAPLDGRSLSAALQRVTDDAGGHGLSTRLVVDGEPFGLPMPVEAALVRVAQSAIGNVVQHARARVLRVTLTYSSDEVHLDIVDDGAGFDADVASGFGLTTMRRRVRELGGDLDVVSEPGHTSVAVGFRVEAGLR</sequence>
<evidence type="ECO:0000256" key="10">
    <source>
        <dbReference type="SAM" id="Phobius"/>
    </source>
</evidence>